<protein>
    <submittedName>
        <fullName evidence="2">Uncharacterized protein YdaU (DUF1376 family)</fullName>
    </submittedName>
</protein>
<comment type="caution">
    <text evidence="2">The sequence shown here is derived from an EMBL/GenBank/DDBJ whole genome shotgun (WGS) entry which is preliminary data.</text>
</comment>
<sequence length="285" mass="31397">MNFYKHHIGDYAQATAHLSFVEDAAYARMLRKYYAEEKPLPADLKAVQRLVGARTREERDAVEQVLSEFFYLDGDGWHNKRADAELARASAQAETNRRIAEEREAKRRARRAPNEPSTKRAATEHEPLHESLACREPSQTPDARHQTPEEEEEKEERIERMRAQAEADGVEPTSAGLACRVIRAAGVQDVNPSHPDLAKLLAAGATPEELGDVAREAVAKGKPRFAWVLATAAGRRRDAADSPAIPIKPSSNASGPPGADFLNRARAAAGLKPEEPEDQTIEMPA</sequence>
<dbReference type="AlphaFoldDB" id="A0A4R2MD45"/>
<accession>A0A4R2MD45</accession>
<organism evidence="2 3">
    <name type="scientific">Rubrivivax gelatinosus</name>
    <name type="common">Rhodocyclus gelatinosus</name>
    <name type="synonym">Rhodopseudomonas gelatinosa</name>
    <dbReference type="NCBI Taxonomy" id="28068"/>
    <lineage>
        <taxon>Bacteria</taxon>
        <taxon>Pseudomonadati</taxon>
        <taxon>Pseudomonadota</taxon>
        <taxon>Betaproteobacteria</taxon>
        <taxon>Burkholderiales</taxon>
        <taxon>Sphaerotilaceae</taxon>
        <taxon>Rubrivivax</taxon>
    </lineage>
</organism>
<evidence type="ECO:0000313" key="2">
    <source>
        <dbReference type="EMBL" id="TCP03065.1"/>
    </source>
</evidence>
<gene>
    <name evidence="2" type="ORF">EV684_105231</name>
</gene>
<evidence type="ECO:0000256" key="1">
    <source>
        <dbReference type="SAM" id="MobiDB-lite"/>
    </source>
</evidence>
<reference evidence="2 3" key="1">
    <citation type="submission" date="2019-03" db="EMBL/GenBank/DDBJ databases">
        <title>Genomic Encyclopedia of Type Strains, Phase IV (KMG-IV): sequencing the most valuable type-strain genomes for metagenomic binning, comparative biology and taxonomic classification.</title>
        <authorList>
            <person name="Goeker M."/>
        </authorList>
    </citation>
    <scope>NUCLEOTIDE SEQUENCE [LARGE SCALE GENOMIC DNA]</scope>
    <source>
        <strain evidence="2 3">DSM 1709</strain>
    </source>
</reference>
<feature type="region of interest" description="Disordered" evidence="1">
    <location>
        <begin position="88"/>
        <end position="171"/>
    </location>
</feature>
<feature type="compositionally biased region" description="Basic and acidic residues" evidence="1">
    <location>
        <begin position="95"/>
        <end position="105"/>
    </location>
</feature>
<feature type="compositionally biased region" description="Basic and acidic residues" evidence="1">
    <location>
        <begin position="155"/>
        <end position="165"/>
    </location>
</feature>
<dbReference type="Pfam" id="PF07120">
    <property type="entry name" value="DUF1376"/>
    <property type="match status" value="1"/>
</dbReference>
<feature type="compositionally biased region" description="Acidic residues" evidence="1">
    <location>
        <begin position="275"/>
        <end position="285"/>
    </location>
</feature>
<dbReference type="RefSeq" id="WP_132646754.1">
    <property type="nucleotide sequence ID" value="NZ_CP181386.1"/>
</dbReference>
<dbReference type="EMBL" id="SLXD01000005">
    <property type="protein sequence ID" value="TCP03065.1"/>
    <property type="molecule type" value="Genomic_DNA"/>
</dbReference>
<dbReference type="InterPro" id="IPR010781">
    <property type="entry name" value="DUF1376"/>
</dbReference>
<feature type="region of interest" description="Disordered" evidence="1">
    <location>
        <begin position="234"/>
        <end position="285"/>
    </location>
</feature>
<evidence type="ECO:0000313" key="3">
    <source>
        <dbReference type="Proteomes" id="UP000295106"/>
    </source>
</evidence>
<feature type="compositionally biased region" description="Basic and acidic residues" evidence="1">
    <location>
        <begin position="117"/>
        <end position="133"/>
    </location>
</feature>
<dbReference type="GeneID" id="99684503"/>
<dbReference type="Proteomes" id="UP000295106">
    <property type="component" value="Unassembled WGS sequence"/>
</dbReference>
<name>A0A4R2MD45_RUBGE</name>
<proteinExistence type="predicted"/>
<dbReference type="OrthoDB" id="5526813at2"/>